<dbReference type="PROSITE" id="PS50076">
    <property type="entry name" value="DNAJ_2"/>
    <property type="match status" value="1"/>
</dbReference>
<dbReference type="GeneID" id="43637994"/>
<dbReference type="PRINTS" id="PR00625">
    <property type="entry name" value="JDOMAIN"/>
</dbReference>
<dbReference type="Proteomes" id="UP000325672">
    <property type="component" value="Unassembled WGS sequence"/>
</dbReference>
<dbReference type="Gene3D" id="1.10.287.110">
    <property type="entry name" value="DnaJ domain"/>
    <property type="match status" value="1"/>
</dbReference>
<gene>
    <name evidence="2" type="ORF">BDV38DRAFT_239664</name>
</gene>
<dbReference type="AlphaFoldDB" id="A0A5N6T280"/>
<dbReference type="RefSeq" id="XP_031916465.1">
    <property type="nucleotide sequence ID" value="XM_032053784.1"/>
</dbReference>
<evidence type="ECO:0000313" key="2">
    <source>
        <dbReference type="EMBL" id="KAE8140402.1"/>
    </source>
</evidence>
<dbReference type="InterPro" id="IPR001623">
    <property type="entry name" value="DnaJ_domain"/>
</dbReference>
<protein>
    <recommendedName>
        <fullName evidence="1">J domain-containing protein</fullName>
    </recommendedName>
</protein>
<dbReference type="CDD" id="cd06257">
    <property type="entry name" value="DnaJ"/>
    <property type="match status" value="1"/>
</dbReference>
<keyword evidence="3" id="KW-1185">Reference proteome</keyword>
<evidence type="ECO:0000313" key="3">
    <source>
        <dbReference type="Proteomes" id="UP000325672"/>
    </source>
</evidence>
<dbReference type="OrthoDB" id="10250354at2759"/>
<dbReference type="Pfam" id="PF00226">
    <property type="entry name" value="DnaJ"/>
    <property type="match status" value="1"/>
</dbReference>
<feature type="domain" description="J" evidence="1">
    <location>
        <begin position="6"/>
        <end position="56"/>
    </location>
</feature>
<name>A0A5N6T280_ASPPS</name>
<proteinExistence type="predicted"/>
<reference evidence="2 3" key="1">
    <citation type="submission" date="2019-04" db="EMBL/GenBank/DDBJ databases">
        <title>Friends and foes A comparative genomics study of 23 Aspergillus species from section Flavi.</title>
        <authorList>
            <consortium name="DOE Joint Genome Institute"/>
            <person name="Kjaerbolling I."/>
            <person name="Vesth T."/>
            <person name="Frisvad J.C."/>
            <person name="Nybo J.L."/>
            <person name="Theobald S."/>
            <person name="Kildgaard S."/>
            <person name="Isbrandt T."/>
            <person name="Kuo A."/>
            <person name="Sato A."/>
            <person name="Lyhne E.K."/>
            <person name="Kogle M.E."/>
            <person name="Wiebenga A."/>
            <person name="Kun R.S."/>
            <person name="Lubbers R.J."/>
            <person name="Makela M.R."/>
            <person name="Barry K."/>
            <person name="Chovatia M."/>
            <person name="Clum A."/>
            <person name="Daum C."/>
            <person name="Haridas S."/>
            <person name="He G."/>
            <person name="LaButti K."/>
            <person name="Lipzen A."/>
            <person name="Mondo S."/>
            <person name="Riley R."/>
            <person name="Salamov A."/>
            <person name="Simmons B.A."/>
            <person name="Magnuson J.K."/>
            <person name="Henrissat B."/>
            <person name="Mortensen U.H."/>
            <person name="Larsen T.O."/>
            <person name="Devries R.P."/>
            <person name="Grigoriev I.V."/>
            <person name="Machida M."/>
            <person name="Baker S.E."/>
            <person name="Andersen M.R."/>
        </authorList>
    </citation>
    <scope>NUCLEOTIDE SEQUENCE [LARGE SCALE GENOMIC DNA]</scope>
    <source>
        <strain evidence="2 3">CBS 117625</strain>
    </source>
</reference>
<organism evidence="2 3">
    <name type="scientific">Aspergillus pseudotamarii</name>
    <dbReference type="NCBI Taxonomy" id="132259"/>
    <lineage>
        <taxon>Eukaryota</taxon>
        <taxon>Fungi</taxon>
        <taxon>Dikarya</taxon>
        <taxon>Ascomycota</taxon>
        <taxon>Pezizomycotina</taxon>
        <taxon>Eurotiomycetes</taxon>
        <taxon>Eurotiomycetidae</taxon>
        <taxon>Eurotiales</taxon>
        <taxon>Aspergillaceae</taxon>
        <taxon>Aspergillus</taxon>
        <taxon>Aspergillus subgen. Circumdati</taxon>
    </lineage>
</organism>
<dbReference type="InterPro" id="IPR036869">
    <property type="entry name" value="J_dom_sf"/>
</dbReference>
<dbReference type="SUPFAM" id="SSF46565">
    <property type="entry name" value="Chaperone J-domain"/>
    <property type="match status" value="1"/>
</dbReference>
<sequence>MSLDSDPYITLGVSEEAELPEIRSAYRRLISKYLPDKSQDELQLWFSFLKRYSSTY</sequence>
<dbReference type="EMBL" id="ML743561">
    <property type="protein sequence ID" value="KAE8140402.1"/>
    <property type="molecule type" value="Genomic_DNA"/>
</dbReference>
<accession>A0A5N6T280</accession>
<evidence type="ECO:0000259" key="1">
    <source>
        <dbReference type="PROSITE" id="PS50076"/>
    </source>
</evidence>